<dbReference type="Gene3D" id="3.40.1090.10">
    <property type="entry name" value="Cytosolic phospholipase A2 catalytic domain"/>
    <property type="match status" value="1"/>
</dbReference>
<organism evidence="5 6">
    <name type="scientific">Rubroshorea leprosula</name>
    <dbReference type="NCBI Taxonomy" id="152421"/>
    <lineage>
        <taxon>Eukaryota</taxon>
        <taxon>Viridiplantae</taxon>
        <taxon>Streptophyta</taxon>
        <taxon>Embryophyta</taxon>
        <taxon>Tracheophyta</taxon>
        <taxon>Spermatophyta</taxon>
        <taxon>Magnoliopsida</taxon>
        <taxon>eudicotyledons</taxon>
        <taxon>Gunneridae</taxon>
        <taxon>Pentapetalae</taxon>
        <taxon>rosids</taxon>
        <taxon>malvids</taxon>
        <taxon>Malvales</taxon>
        <taxon>Dipterocarpaceae</taxon>
        <taxon>Rubroshorea</taxon>
    </lineage>
</organism>
<dbReference type="GO" id="GO:0005737">
    <property type="term" value="C:cytoplasm"/>
    <property type="evidence" value="ECO:0007669"/>
    <property type="project" value="TreeGrafter"/>
</dbReference>
<dbReference type="AlphaFoldDB" id="A0AAV5KGY3"/>
<evidence type="ECO:0000256" key="2">
    <source>
        <dbReference type="PROSITE-ProRule" id="PRU01161"/>
    </source>
</evidence>
<comment type="domain">
    <text evidence="3">The nitrogen atoms of the two glycine residues in the GGXR motif define the oxyanion hole, and stabilize the oxyanion that forms during the nucleophilic attack by the catalytic serine during substrate cleavage.</text>
</comment>
<comment type="caution">
    <text evidence="2">Lacks conserved residue(s) required for the propagation of feature annotation.</text>
</comment>
<dbReference type="InterPro" id="IPR002641">
    <property type="entry name" value="PNPLA_dom"/>
</dbReference>
<dbReference type="InterPro" id="IPR033562">
    <property type="entry name" value="PLPL"/>
</dbReference>
<evidence type="ECO:0000313" key="5">
    <source>
        <dbReference type="EMBL" id="GKV23847.1"/>
    </source>
</evidence>
<feature type="active site" description="Proton acceptor" evidence="2">
    <location>
        <position position="183"/>
    </location>
</feature>
<name>A0AAV5KGY3_9ROSI</name>
<feature type="domain" description="PNPLA" evidence="4">
    <location>
        <begin position="32"/>
        <end position="196"/>
    </location>
</feature>
<comment type="function">
    <text evidence="3">Lipolytic acyl hydrolase (LAH).</text>
</comment>
<evidence type="ECO:0000313" key="6">
    <source>
        <dbReference type="Proteomes" id="UP001054252"/>
    </source>
</evidence>
<accession>A0AAV5KGY3</accession>
<dbReference type="PANTHER" id="PTHR12406:SF7">
    <property type="entry name" value="PATATIN-LIKE PHOSPHOLIPASE DOMAIN-CONTAINING PROTEIN 4"/>
    <property type="match status" value="1"/>
</dbReference>
<gene>
    <name evidence="5" type="ORF">SLEP1_g33536</name>
</gene>
<sequence length="281" mass="30775">MKDEIEPDVIWEQRVKDVEAEKERKVVTSPGFSFSAAGLLFPYHLGVAQYLIEKGYIKETTPLAGSSAGAIVCAVIASGATMQDALKATKILAEDCRLKGTAFRLGAVLRDVLYKFLPDDVHTRSNGRVRVAVTQILWKPKGLLVDQFDSKEDLINAVITSSFVPGYLAPRPATMYRNRLCIDGGLTLFMPPTFASKTVRVCAFPAARLGLEGIGISPDCNPENRASPRELFNWSLEPAEDHILDRLFELGYLDAAVWAAENPVYKVVEDSIPTAENGSAN</sequence>
<evidence type="ECO:0000256" key="3">
    <source>
        <dbReference type="RuleBase" id="RU361262"/>
    </source>
</evidence>
<dbReference type="PROSITE" id="PS51635">
    <property type="entry name" value="PNPLA"/>
    <property type="match status" value="1"/>
</dbReference>
<dbReference type="EC" id="3.1.1.-" evidence="3"/>
<comment type="similarity">
    <text evidence="3">Belongs to the patatin family.</text>
</comment>
<proteinExistence type="inferred from homology"/>
<protein>
    <recommendedName>
        <fullName evidence="3">Patatin</fullName>
        <ecNumber evidence="3">3.1.1.-</ecNumber>
    </recommendedName>
</protein>
<dbReference type="InterPro" id="IPR016035">
    <property type="entry name" value="Acyl_Trfase/lysoPLipase"/>
</dbReference>
<feature type="short sequence motif" description="GXSXG" evidence="2">
    <location>
        <begin position="65"/>
        <end position="69"/>
    </location>
</feature>
<dbReference type="GO" id="GO:0016020">
    <property type="term" value="C:membrane"/>
    <property type="evidence" value="ECO:0007669"/>
    <property type="project" value="TreeGrafter"/>
</dbReference>
<dbReference type="Pfam" id="PF01734">
    <property type="entry name" value="Patatin"/>
    <property type="match status" value="1"/>
</dbReference>
<comment type="caution">
    <text evidence="5">The sequence shown here is derived from an EMBL/GenBank/DDBJ whole genome shotgun (WGS) entry which is preliminary data.</text>
</comment>
<dbReference type="PANTHER" id="PTHR12406">
    <property type="entry name" value="CALCIUM-INDEPENDENT PHOSPHOLIPASE A2 IPLA2 -RELATED"/>
    <property type="match status" value="1"/>
</dbReference>
<keyword evidence="2 3" id="KW-0378">Hydrolase</keyword>
<dbReference type="GO" id="GO:0055088">
    <property type="term" value="P:lipid homeostasis"/>
    <property type="evidence" value="ECO:0007669"/>
    <property type="project" value="TreeGrafter"/>
</dbReference>
<dbReference type="SUPFAM" id="SSF52151">
    <property type="entry name" value="FabD/lysophospholipase-like"/>
    <property type="match status" value="1"/>
</dbReference>
<keyword evidence="1 2" id="KW-0443">Lipid metabolism</keyword>
<evidence type="ECO:0000259" key="4">
    <source>
        <dbReference type="PROSITE" id="PS51635"/>
    </source>
</evidence>
<evidence type="ECO:0000256" key="1">
    <source>
        <dbReference type="ARBA" id="ARBA00023098"/>
    </source>
</evidence>
<reference evidence="5 6" key="1">
    <citation type="journal article" date="2021" name="Commun. Biol.">
        <title>The genome of Shorea leprosula (Dipterocarpaceae) highlights the ecological relevance of drought in aseasonal tropical rainforests.</title>
        <authorList>
            <person name="Ng K.K.S."/>
            <person name="Kobayashi M.J."/>
            <person name="Fawcett J.A."/>
            <person name="Hatakeyama M."/>
            <person name="Paape T."/>
            <person name="Ng C.H."/>
            <person name="Ang C.C."/>
            <person name="Tnah L.H."/>
            <person name="Lee C.T."/>
            <person name="Nishiyama T."/>
            <person name="Sese J."/>
            <person name="O'Brien M.J."/>
            <person name="Copetti D."/>
            <person name="Mohd Noor M.I."/>
            <person name="Ong R.C."/>
            <person name="Putra M."/>
            <person name="Sireger I.Z."/>
            <person name="Indrioko S."/>
            <person name="Kosugi Y."/>
            <person name="Izuno A."/>
            <person name="Isagi Y."/>
            <person name="Lee S.L."/>
            <person name="Shimizu K.K."/>
        </authorList>
    </citation>
    <scope>NUCLEOTIDE SEQUENCE [LARGE SCALE GENOMIC DNA]</scope>
    <source>
        <strain evidence="5">214</strain>
    </source>
</reference>
<dbReference type="GO" id="GO:0019433">
    <property type="term" value="P:triglyceride catabolic process"/>
    <property type="evidence" value="ECO:0007669"/>
    <property type="project" value="TreeGrafter"/>
</dbReference>
<dbReference type="EMBL" id="BPVZ01000064">
    <property type="protein sequence ID" value="GKV23847.1"/>
    <property type="molecule type" value="Genomic_DNA"/>
</dbReference>
<dbReference type="FunFam" id="3.40.1090.10:FF:000028">
    <property type="entry name" value="Patatin"/>
    <property type="match status" value="1"/>
</dbReference>
<feature type="short sequence motif" description="DGA/G" evidence="2">
    <location>
        <begin position="183"/>
        <end position="185"/>
    </location>
</feature>
<dbReference type="GO" id="GO:0004806">
    <property type="term" value="F:triacylglycerol lipase activity"/>
    <property type="evidence" value="ECO:0007669"/>
    <property type="project" value="TreeGrafter"/>
</dbReference>
<dbReference type="Proteomes" id="UP001054252">
    <property type="component" value="Unassembled WGS sequence"/>
</dbReference>
<keyword evidence="6" id="KW-1185">Reference proteome</keyword>
<feature type="active site" description="Nucleophile" evidence="2">
    <location>
        <position position="67"/>
    </location>
</feature>
<keyword evidence="2 3" id="KW-0442">Lipid degradation</keyword>
<dbReference type="CDD" id="cd07224">
    <property type="entry name" value="Pat_like"/>
    <property type="match status" value="1"/>
</dbReference>
<dbReference type="GO" id="GO:0005811">
    <property type="term" value="C:lipid droplet"/>
    <property type="evidence" value="ECO:0007669"/>
    <property type="project" value="TreeGrafter"/>
</dbReference>